<sequence>MAIDILEGLRRAADVQRFIPTPQDLLRPFPKPQHAELVTAGFAADVLGFALGFIPWVGDIAADFVNDNIMADVATRLDPAEKAELREQNRVYPNGIALIRTFQRTGLQAGGPR</sequence>
<dbReference type="EMBL" id="LAZR01033615">
    <property type="protein sequence ID" value="KKL47581.1"/>
    <property type="molecule type" value="Genomic_DNA"/>
</dbReference>
<protein>
    <recommendedName>
        <fullName evidence="2">DUF4112 domain-containing protein</fullName>
    </recommendedName>
</protein>
<evidence type="ECO:0000313" key="1">
    <source>
        <dbReference type="EMBL" id="KKL47581.1"/>
    </source>
</evidence>
<comment type="caution">
    <text evidence="1">The sequence shown here is derived from an EMBL/GenBank/DDBJ whole genome shotgun (WGS) entry which is preliminary data.</text>
</comment>
<reference evidence="1" key="1">
    <citation type="journal article" date="2015" name="Nature">
        <title>Complex archaea that bridge the gap between prokaryotes and eukaryotes.</title>
        <authorList>
            <person name="Spang A."/>
            <person name="Saw J.H."/>
            <person name="Jorgensen S.L."/>
            <person name="Zaremba-Niedzwiedzka K."/>
            <person name="Martijn J."/>
            <person name="Lind A.E."/>
            <person name="van Eijk R."/>
            <person name="Schleper C."/>
            <person name="Guy L."/>
            <person name="Ettema T.J."/>
        </authorList>
    </citation>
    <scope>NUCLEOTIDE SEQUENCE</scope>
</reference>
<accession>A0A0F9D1F5</accession>
<dbReference type="AlphaFoldDB" id="A0A0F9D1F5"/>
<name>A0A0F9D1F5_9ZZZZ</name>
<evidence type="ECO:0008006" key="2">
    <source>
        <dbReference type="Google" id="ProtNLM"/>
    </source>
</evidence>
<gene>
    <name evidence="1" type="ORF">LCGC14_2334130</name>
</gene>
<proteinExistence type="predicted"/>
<organism evidence="1">
    <name type="scientific">marine sediment metagenome</name>
    <dbReference type="NCBI Taxonomy" id="412755"/>
    <lineage>
        <taxon>unclassified sequences</taxon>
        <taxon>metagenomes</taxon>
        <taxon>ecological metagenomes</taxon>
    </lineage>
</organism>